<feature type="region of interest" description="Disordered" evidence="1">
    <location>
        <begin position="327"/>
        <end position="437"/>
    </location>
</feature>
<name>A0A024GR18_9STRA</name>
<organism evidence="3 4">
    <name type="scientific">Albugo candida</name>
    <dbReference type="NCBI Taxonomy" id="65357"/>
    <lineage>
        <taxon>Eukaryota</taxon>
        <taxon>Sar</taxon>
        <taxon>Stramenopiles</taxon>
        <taxon>Oomycota</taxon>
        <taxon>Peronosporomycetes</taxon>
        <taxon>Albuginales</taxon>
        <taxon>Albuginaceae</taxon>
        <taxon>Albugo</taxon>
    </lineage>
</organism>
<dbReference type="OrthoDB" id="6132182at2759"/>
<feature type="compositionally biased region" description="Polar residues" evidence="1">
    <location>
        <begin position="368"/>
        <end position="383"/>
    </location>
</feature>
<dbReference type="InterPro" id="IPR002227">
    <property type="entry name" value="Tyrosinase_Cu-bd"/>
</dbReference>
<sequence length="560" mass="64450">MLRSLDERFACITVPYWDHVSNYASQISGFCSGIDDCDATRYELGGQSSIRQRIQTTVFGVRVSGDVCATGFPCVPRNVWNTPIPSTASFAAIYTQVLGQPDIDDMLENIETGLHNDIHFVLSSIMGTAAAPADIVFYLHHAHTDLLIDIGVQCRFRRRIDPYNFCKMNNFLNPNERVYANGRVQIVTGGFQSPVMSVYDKKHPLNPFFADMPQQYDAFMNLQNLGPYSTFYELSDFTETLSNTCEEALSPPRNQPRNLYIERQQPYPTPQMYSGTQQELYGRSGMQQEPTEERPDSKPREGSGVQQEYIDQERKFQQPNDIQQLYPGVQDDLKKSTSGRLRQDSRFQSEEPKQSTKIQQPYPMYQAHTATQQEPPTQRTEVQQEYEKNTRSQEWSTQQEINGEGSGTPQPYNTRQSNMGSQQEHVRQDSGTPQPQVRWKEAQLSPALQDRQIVTSGILQWMYEAEQLLEDLNPSSTYQTTLQPSETTILQLEMMVCVFHDKCRGGATEYDEDFLHSFNPTRKQSRCYVLIERITADQTQLRLEKWMVIMTKYFRCDNLK</sequence>
<dbReference type="InParanoid" id="A0A024GR18"/>
<feature type="compositionally biased region" description="Basic and acidic residues" evidence="1">
    <location>
        <begin position="331"/>
        <end position="354"/>
    </location>
</feature>
<evidence type="ECO:0000313" key="4">
    <source>
        <dbReference type="Proteomes" id="UP000053237"/>
    </source>
</evidence>
<comment type="caution">
    <text evidence="3">The sequence shown here is derived from an EMBL/GenBank/DDBJ whole genome shotgun (WGS) entry which is preliminary data.</text>
</comment>
<gene>
    <name evidence="3" type="ORF">BN9_101820</name>
</gene>
<dbReference type="AlphaFoldDB" id="A0A024GR18"/>
<feature type="compositionally biased region" description="Basic and acidic residues" evidence="1">
    <location>
        <begin position="291"/>
        <end position="301"/>
    </location>
</feature>
<evidence type="ECO:0000259" key="2">
    <source>
        <dbReference type="Pfam" id="PF00264"/>
    </source>
</evidence>
<feature type="region of interest" description="Disordered" evidence="1">
    <location>
        <begin position="283"/>
        <end position="306"/>
    </location>
</feature>
<evidence type="ECO:0000256" key="1">
    <source>
        <dbReference type="SAM" id="MobiDB-lite"/>
    </source>
</evidence>
<dbReference type="EMBL" id="CAIX01000260">
    <property type="protein sequence ID" value="CCI48972.1"/>
    <property type="molecule type" value="Genomic_DNA"/>
</dbReference>
<keyword evidence="4" id="KW-1185">Reference proteome</keyword>
<dbReference type="SUPFAM" id="SSF48056">
    <property type="entry name" value="Di-copper centre-containing domain"/>
    <property type="match status" value="1"/>
</dbReference>
<protein>
    <recommendedName>
        <fullName evidence="2">Tyrosinase copper-binding domain-containing protein</fullName>
    </recommendedName>
</protein>
<dbReference type="GO" id="GO:0016491">
    <property type="term" value="F:oxidoreductase activity"/>
    <property type="evidence" value="ECO:0007669"/>
    <property type="project" value="InterPro"/>
</dbReference>
<feature type="domain" description="Tyrosinase copper-binding" evidence="2">
    <location>
        <begin position="12"/>
        <end position="149"/>
    </location>
</feature>
<evidence type="ECO:0000313" key="3">
    <source>
        <dbReference type="EMBL" id="CCI48972.1"/>
    </source>
</evidence>
<dbReference type="Pfam" id="PF00264">
    <property type="entry name" value="Tyrosinase"/>
    <property type="match status" value="1"/>
</dbReference>
<dbReference type="InterPro" id="IPR008922">
    <property type="entry name" value="Di-copper_centre_dom_sf"/>
</dbReference>
<proteinExistence type="predicted"/>
<feature type="compositionally biased region" description="Polar residues" evidence="1">
    <location>
        <begin position="392"/>
        <end position="435"/>
    </location>
</feature>
<reference evidence="3 4" key="1">
    <citation type="submission" date="2012-05" db="EMBL/GenBank/DDBJ databases">
        <title>Recombination and specialization in a pathogen metapopulation.</title>
        <authorList>
            <person name="Gardiner A."/>
            <person name="Kemen E."/>
            <person name="Schultz-Larsen T."/>
            <person name="MacLean D."/>
            <person name="Van Oosterhout C."/>
            <person name="Jones J.D.G."/>
        </authorList>
    </citation>
    <scope>NUCLEOTIDE SEQUENCE [LARGE SCALE GENOMIC DNA]</scope>
    <source>
        <strain evidence="3 4">Ac Nc2</strain>
    </source>
</reference>
<dbReference type="Gene3D" id="1.10.1280.10">
    <property type="entry name" value="Di-copper center containing domain from catechol oxidase"/>
    <property type="match status" value="1"/>
</dbReference>
<dbReference type="Proteomes" id="UP000053237">
    <property type="component" value="Unassembled WGS sequence"/>
</dbReference>
<accession>A0A024GR18</accession>